<keyword evidence="5" id="KW-0472">Membrane</keyword>
<feature type="transmembrane region" description="Helical" evidence="5">
    <location>
        <begin position="85"/>
        <end position="105"/>
    </location>
</feature>
<evidence type="ECO:0000313" key="7">
    <source>
        <dbReference type="EMBL" id="EXJ11356.1"/>
    </source>
</evidence>
<keyword evidence="5" id="KW-0812">Transmembrane</keyword>
<keyword evidence="3 7" id="KW-0378">Hydrolase</keyword>
<reference evidence="8" key="1">
    <citation type="submission" date="2012-11" db="EMBL/GenBank/DDBJ databases">
        <authorList>
            <person name="Singh A."/>
            <person name="Pinnaka A.K."/>
            <person name="Vaidya B."/>
        </authorList>
    </citation>
    <scope>NUCLEOTIDE SEQUENCE [LARGE SCALE GENOMIC DNA]</scope>
    <source>
        <strain evidence="8">AK23</strain>
    </source>
</reference>
<dbReference type="STRING" id="1229521.D791_01811"/>
<sequence length="372" mass="41382">MGWFPSNRLKVKKEVYVSNNHWDDPEQQAKTESLDKAYTEAKPDAKLEKTLEKAAVDTNSKEWRLIEKIVSSLNVEQRRSRRWGIFFKFLTFSYLFALLAIFFIGKDFSGAKESVERKEHVALIEVSGVIADGADASADNVVTALRNAFSANQSRAVILRINSPGGSPVQAGYINDEIKRLRALHPDKKVYAVITDLGASGGYYIAVAADEIYADKASLVGSIGVTSSGFGFTDLIDRMGIERRTLTAGENKAFLDPFSPLKDDDKAFWQTVLDTTHRQFIAVVEEGRGDRLVDTSQLYTGFIWSGEQALALGLIDGLGSSSYVAREVVQVPHMVNYTYQPSPFDRVFDRLGLSIAKHLSQQLSIQWVPQLN</sequence>
<evidence type="ECO:0000256" key="5">
    <source>
        <dbReference type="SAM" id="Phobius"/>
    </source>
</evidence>
<comment type="caution">
    <text evidence="7">The sequence shown here is derived from an EMBL/GenBank/DDBJ whole genome shotgun (WGS) entry which is preliminary data.</text>
</comment>
<evidence type="ECO:0000259" key="6">
    <source>
        <dbReference type="Pfam" id="PF01343"/>
    </source>
</evidence>
<dbReference type="Gene3D" id="3.90.226.10">
    <property type="entry name" value="2-enoyl-CoA Hydratase, Chain A, domain 1"/>
    <property type="match status" value="1"/>
</dbReference>
<dbReference type="InterPro" id="IPR047272">
    <property type="entry name" value="S49_SppA_C"/>
</dbReference>
<dbReference type="PANTHER" id="PTHR42987:SF8">
    <property type="entry name" value="PROTEINASE"/>
    <property type="match status" value="1"/>
</dbReference>
<evidence type="ECO:0000313" key="8">
    <source>
        <dbReference type="Proteomes" id="UP000019464"/>
    </source>
</evidence>
<keyword evidence="2 7" id="KW-0645">Protease</keyword>
<dbReference type="PANTHER" id="PTHR42987">
    <property type="entry name" value="PEPTIDASE S49"/>
    <property type="match status" value="1"/>
</dbReference>
<organism evidence="7 8">
    <name type="scientific">Nitrincola nitratireducens</name>
    <dbReference type="NCBI Taxonomy" id="1229521"/>
    <lineage>
        <taxon>Bacteria</taxon>
        <taxon>Pseudomonadati</taxon>
        <taxon>Pseudomonadota</taxon>
        <taxon>Gammaproteobacteria</taxon>
        <taxon>Oceanospirillales</taxon>
        <taxon>Oceanospirillaceae</taxon>
        <taxon>Nitrincola</taxon>
    </lineage>
</organism>
<proteinExistence type="inferred from homology"/>
<evidence type="ECO:0000256" key="2">
    <source>
        <dbReference type="ARBA" id="ARBA00022670"/>
    </source>
</evidence>
<dbReference type="EMBL" id="AONB01000007">
    <property type="protein sequence ID" value="EXJ11356.1"/>
    <property type="molecule type" value="Genomic_DNA"/>
</dbReference>
<dbReference type="OrthoDB" id="9764363at2"/>
<dbReference type="NCBIfam" id="TIGR00706">
    <property type="entry name" value="SppA_dom"/>
    <property type="match status" value="1"/>
</dbReference>
<keyword evidence="8" id="KW-1185">Reference proteome</keyword>
<evidence type="ECO:0000256" key="4">
    <source>
        <dbReference type="ARBA" id="ARBA00022825"/>
    </source>
</evidence>
<dbReference type="Gene3D" id="6.20.330.10">
    <property type="match status" value="1"/>
</dbReference>
<protein>
    <submittedName>
        <fullName evidence="7">Protease 4</fullName>
        <ecNumber evidence="7">3.4.21.-</ecNumber>
    </submittedName>
</protein>
<gene>
    <name evidence="7" type="primary">sppA</name>
    <name evidence="7" type="ORF">D791_01811</name>
</gene>
<dbReference type="GO" id="GO:0006508">
    <property type="term" value="P:proteolysis"/>
    <property type="evidence" value="ECO:0007669"/>
    <property type="project" value="UniProtKB-KW"/>
</dbReference>
<dbReference type="GO" id="GO:0008236">
    <property type="term" value="F:serine-type peptidase activity"/>
    <property type="evidence" value="ECO:0007669"/>
    <property type="project" value="UniProtKB-KW"/>
</dbReference>
<dbReference type="AlphaFoldDB" id="W9V363"/>
<dbReference type="Pfam" id="PF01343">
    <property type="entry name" value="Peptidase_S49"/>
    <property type="match status" value="1"/>
</dbReference>
<name>W9V363_9GAMM</name>
<dbReference type="InterPro" id="IPR004635">
    <property type="entry name" value="Pept_S49_SppA"/>
</dbReference>
<reference evidence="7 8" key="2">
    <citation type="journal article" date="2015" name="Syst. Appl. Microbiol.">
        <title>Nitrincola nitratireducens sp. nov. isolated from a haloalkaline crater lake.</title>
        <authorList>
            <person name="Singh A."/>
            <person name="Vaidya B."/>
            <person name="Tanuku N.R."/>
            <person name="Pinnaka A.K."/>
        </authorList>
    </citation>
    <scope>NUCLEOTIDE SEQUENCE [LARGE SCALE GENOMIC DNA]</scope>
    <source>
        <strain evidence="7 8">AK23</strain>
    </source>
</reference>
<feature type="domain" description="Peptidase S49" evidence="6">
    <location>
        <begin position="186"/>
        <end position="327"/>
    </location>
</feature>
<dbReference type="Proteomes" id="UP000019464">
    <property type="component" value="Unassembled WGS sequence"/>
</dbReference>
<comment type="similarity">
    <text evidence="1">Belongs to the peptidase S49 family.</text>
</comment>
<dbReference type="EC" id="3.4.21.-" evidence="7"/>
<dbReference type="InterPro" id="IPR029045">
    <property type="entry name" value="ClpP/crotonase-like_dom_sf"/>
</dbReference>
<keyword evidence="4" id="KW-0720">Serine protease</keyword>
<dbReference type="PATRIC" id="fig|1229521.3.peg.1840"/>
<evidence type="ECO:0000256" key="1">
    <source>
        <dbReference type="ARBA" id="ARBA00008683"/>
    </source>
</evidence>
<dbReference type="InterPro" id="IPR002142">
    <property type="entry name" value="Peptidase_S49"/>
</dbReference>
<accession>W9V363</accession>
<evidence type="ECO:0000256" key="3">
    <source>
        <dbReference type="ARBA" id="ARBA00022801"/>
    </source>
</evidence>
<dbReference type="CDD" id="cd07023">
    <property type="entry name" value="S49_Sppa_N_C"/>
    <property type="match status" value="1"/>
</dbReference>
<dbReference type="SUPFAM" id="SSF52096">
    <property type="entry name" value="ClpP/crotonase"/>
    <property type="match status" value="1"/>
</dbReference>
<keyword evidence="5" id="KW-1133">Transmembrane helix</keyword>